<reference evidence="3" key="1">
    <citation type="submission" date="2016-10" db="EMBL/GenBank/DDBJ databases">
        <authorList>
            <person name="Varghese N."/>
            <person name="Submissions S."/>
        </authorList>
    </citation>
    <scope>NUCLEOTIDE SEQUENCE [LARGE SCALE GENOMIC DNA]</scope>
    <source>
        <strain evidence="3">DSM 45245</strain>
    </source>
</reference>
<sequence length="189" mass="18968">MSDRRSSAGGVAMLLLAAVLATTGCGGGATVGGGSDPDASPEERVTVNPSTATTIECGQPFRPPVDVALTMTVQFPTAVSAGVDSVGGTVEVTSREAVRGVGTPRAGGFLVRDGRVVTVPPAQDAAGVRWELAPGEPLRLPGDVSLVSCAAGGNTVGPGTYELYSRVVFTPDGGSTVESFGGPWPIEVR</sequence>
<feature type="chain" id="PRO_5039485915" description="Lipoprotein" evidence="1">
    <location>
        <begin position="22"/>
        <end position="189"/>
    </location>
</feature>
<keyword evidence="3" id="KW-1185">Reference proteome</keyword>
<name>A0A1H3PEY7_9ACTN</name>
<dbReference type="PROSITE" id="PS51257">
    <property type="entry name" value="PROKAR_LIPOPROTEIN"/>
    <property type="match status" value="1"/>
</dbReference>
<feature type="signal peptide" evidence="1">
    <location>
        <begin position="1"/>
        <end position="21"/>
    </location>
</feature>
<dbReference type="STRING" id="405436.SAMN05444365_104487"/>
<dbReference type="EMBL" id="FNPH01000004">
    <property type="protein sequence ID" value="SDY99627.1"/>
    <property type="molecule type" value="Genomic_DNA"/>
</dbReference>
<dbReference type="Proteomes" id="UP000242415">
    <property type="component" value="Unassembled WGS sequence"/>
</dbReference>
<evidence type="ECO:0008006" key="4">
    <source>
        <dbReference type="Google" id="ProtNLM"/>
    </source>
</evidence>
<gene>
    <name evidence="2" type="ORF">SAMN05444365_104487</name>
</gene>
<evidence type="ECO:0000313" key="2">
    <source>
        <dbReference type="EMBL" id="SDY99627.1"/>
    </source>
</evidence>
<evidence type="ECO:0000256" key="1">
    <source>
        <dbReference type="SAM" id="SignalP"/>
    </source>
</evidence>
<protein>
    <recommendedName>
        <fullName evidence="4">Lipoprotein</fullName>
    </recommendedName>
</protein>
<proteinExistence type="predicted"/>
<accession>A0A1H3PEY7</accession>
<evidence type="ECO:0000313" key="3">
    <source>
        <dbReference type="Proteomes" id="UP000242415"/>
    </source>
</evidence>
<dbReference type="AlphaFoldDB" id="A0A1H3PEY7"/>
<organism evidence="2 3">
    <name type="scientific">Micromonospora pattaloongensis</name>
    <dbReference type="NCBI Taxonomy" id="405436"/>
    <lineage>
        <taxon>Bacteria</taxon>
        <taxon>Bacillati</taxon>
        <taxon>Actinomycetota</taxon>
        <taxon>Actinomycetes</taxon>
        <taxon>Micromonosporales</taxon>
        <taxon>Micromonosporaceae</taxon>
        <taxon>Micromonospora</taxon>
    </lineage>
</organism>
<dbReference type="OrthoDB" id="3389450at2"/>
<dbReference type="RefSeq" id="WP_139307303.1">
    <property type="nucleotide sequence ID" value="NZ_FNPH01000004.1"/>
</dbReference>
<keyword evidence="1" id="KW-0732">Signal</keyword>